<gene>
    <name evidence="1" type="ORF">KW502_10875</name>
</gene>
<evidence type="ECO:0000313" key="1">
    <source>
        <dbReference type="EMBL" id="MBW2962303.1"/>
    </source>
</evidence>
<dbReference type="Proteomes" id="UP000719267">
    <property type="component" value="Unassembled WGS sequence"/>
</dbReference>
<dbReference type="EMBL" id="JAHWDF010000011">
    <property type="protein sequence ID" value="MBW2962303.1"/>
    <property type="molecule type" value="Genomic_DNA"/>
</dbReference>
<comment type="caution">
    <text evidence="1">The sequence shown here is derived from an EMBL/GenBank/DDBJ whole genome shotgun (WGS) entry which is preliminary data.</text>
</comment>
<organism evidence="1 2">
    <name type="scientific">Mesonia aestuariivivens</name>
    <dbReference type="NCBI Taxonomy" id="2796128"/>
    <lineage>
        <taxon>Bacteria</taxon>
        <taxon>Pseudomonadati</taxon>
        <taxon>Bacteroidota</taxon>
        <taxon>Flavobacteriia</taxon>
        <taxon>Flavobacteriales</taxon>
        <taxon>Flavobacteriaceae</taxon>
        <taxon>Mesonia</taxon>
    </lineage>
</organism>
<name>A0ABS6W377_9FLAO</name>
<evidence type="ECO:0000313" key="2">
    <source>
        <dbReference type="Proteomes" id="UP000719267"/>
    </source>
</evidence>
<protein>
    <submittedName>
        <fullName evidence="1">Uncharacterized protein</fullName>
    </submittedName>
</protein>
<accession>A0ABS6W377</accession>
<keyword evidence="2" id="KW-1185">Reference proteome</keyword>
<sequence>MSDNCTDTIPLENIDFCPNTETAPGVSETGVYGAAVSDFETIAKPADLSTATDLASLATITEAHTFKEGRGFHKIYINPDSGLVDTAHGGEKGNLSLNNSFTGTLQGTGPKTAGYVRKYKNVPMIYIVKEKSGNVKQIGSELSPAYMIEVTATSGQKPGDNKNTIVKIQDTQNYAAPEYSGTIQEFPAPATP</sequence>
<proteinExistence type="predicted"/>
<dbReference type="RefSeq" id="WP_219040588.1">
    <property type="nucleotide sequence ID" value="NZ_JAHWDF010000011.1"/>
</dbReference>
<reference evidence="1 2" key="1">
    <citation type="submission" date="2021-07" db="EMBL/GenBank/DDBJ databases">
        <title>Mesonia aestuariivivens sp. nov., isolated from a tidal flat.</title>
        <authorList>
            <person name="Kim Y.-O."/>
            <person name="Yoon J.-H."/>
        </authorList>
    </citation>
    <scope>NUCLEOTIDE SEQUENCE [LARGE SCALE GENOMIC DNA]</scope>
    <source>
        <strain evidence="1 2">JHPTF-M18</strain>
    </source>
</reference>